<evidence type="ECO:0000259" key="6">
    <source>
        <dbReference type="PROSITE" id="PS51192"/>
    </source>
</evidence>
<evidence type="ECO:0000313" key="8">
    <source>
        <dbReference type="EMBL" id="MCS3952788.1"/>
    </source>
</evidence>
<keyword evidence="3 8" id="KW-0347">Helicase</keyword>
<dbReference type="SMART" id="SM00487">
    <property type="entry name" value="DEXDc"/>
    <property type="match status" value="1"/>
</dbReference>
<feature type="coiled-coil region" evidence="5">
    <location>
        <begin position="866"/>
        <end position="897"/>
    </location>
</feature>
<accession>A0A9X2Z5G5</accession>
<evidence type="ECO:0000259" key="7">
    <source>
        <dbReference type="PROSITE" id="PS51194"/>
    </source>
</evidence>
<dbReference type="Pfam" id="PF00176">
    <property type="entry name" value="SNF2-rel_dom"/>
    <property type="match status" value="1"/>
</dbReference>
<dbReference type="PROSITE" id="PS51192">
    <property type="entry name" value="HELICASE_ATP_BIND_1"/>
    <property type="match status" value="1"/>
</dbReference>
<dbReference type="InterPro" id="IPR049730">
    <property type="entry name" value="SNF2/RAD54-like_C"/>
</dbReference>
<name>A0A9X2Z5G5_9BACT</name>
<evidence type="ECO:0000256" key="1">
    <source>
        <dbReference type="ARBA" id="ARBA00022741"/>
    </source>
</evidence>
<protein>
    <submittedName>
        <fullName evidence="8">SNF2 family DNA or RNA helicase</fullName>
    </submittedName>
</protein>
<keyword evidence="1" id="KW-0547">Nucleotide-binding</keyword>
<feature type="domain" description="Helicase ATP-binding" evidence="6">
    <location>
        <begin position="118"/>
        <end position="291"/>
    </location>
</feature>
<dbReference type="Gene3D" id="3.40.50.10810">
    <property type="entry name" value="Tandem AAA-ATPase domain"/>
    <property type="match status" value="1"/>
</dbReference>
<dbReference type="SUPFAM" id="SSF52540">
    <property type="entry name" value="P-loop containing nucleoside triphosphate hydrolases"/>
    <property type="match status" value="2"/>
</dbReference>
<dbReference type="CDD" id="cd18793">
    <property type="entry name" value="SF2_C_SNF"/>
    <property type="match status" value="1"/>
</dbReference>
<dbReference type="GO" id="GO:0004386">
    <property type="term" value="F:helicase activity"/>
    <property type="evidence" value="ECO:0007669"/>
    <property type="project" value="UniProtKB-KW"/>
</dbReference>
<evidence type="ECO:0000256" key="3">
    <source>
        <dbReference type="ARBA" id="ARBA00022806"/>
    </source>
</evidence>
<dbReference type="InterPro" id="IPR001650">
    <property type="entry name" value="Helicase_C-like"/>
</dbReference>
<sequence length="949" mass="108423">MSADTIAPGARVRIRDAEWLVKRTDRTSDGGQVLDVVGLSELVEDQEARFLRELEEDTLEIIDPAETELRQDTSPSFRQSRLYMESLLRKRAPTDEKLHAGHRAAIDPVPYQWKPALQALEQPRQRILIADATGLGKTMEAGILMSELIERGRGKRILVVALKSMMTQLQKEWWSRFTIPLVRLDSRGIQRIRQRIPAGQNPFYYYDKTIISIDTLKRGAEYRTYIEDANWDIVVVDEAQNAAKRGATASQRHRLADQLSRRCDTMIMLSATPHDGSPESFASLMNMLDPTAIANPSDYSREDIDGLFVRRFKGDIKDQVDSAFLDRDIGICAKDSTEEEEAAYETLSGLDFQAIDEEGSGDMLFRTTLEKAMFSSPATCLETVENRIERLEAEEDPAYQHDVQQLRGLAGELREIGPEEFSKYQRLLELLKGPSGLNWDGTDPEDRLVIFSERLETLRFLEEHLQAELDLPEGAIQKLHGGLSDVEQQEVVEAFGKDEEDVRLLLASDIAAEGINLHYLCHRLIHFDIPWSLMLFQQRNGRIDRYGQTEAPQIRYMVTTPKNEDIHGDLRILEVLIDKEQQAEANIDDPASLMGVYDIDEEQKITADAIESGQTPEDFDEDLQEDETDVMELLLGDGDEESERNLEEDVVDPRSLYDSEFEYLGAALRHLNDHKGAGLDFDLYDEDDTVRLTASEEIKERFRRLPDEAWPEDSVFFLSADPDEVQQSIADARKEEHAWPRVQYLWRQHPLSQWAGDKVVANFRRNEAPVLPLSALGSGETIVLCSGNVPNRKGQPVVNEWVGVHFWKDLGPDILSFEEVLEETGLNSGQLSNPAPDLDLGALRDLVPPAVEAARNWMEARRDEKNDQLNEKLNRYLQRLEKLQEEHEQQLEMKYADSDRPASIVEPEKKKERRQIERVFDDFFEWAENTMTIEEEAYIQVIAVLTGLR</sequence>
<keyword evidence="4" id="KW-0067">ATP-binding</keyword>
<dbReference type="PANTHER" id="PTHR45766">
    <property type="entry name" value="DNA ANNEALING HELICASE AND ENDONUCLEASE ZRANB3 FAMILY MEMBER"/>
    <property type="match status" value="1"/>
</dbReference>
<evidence type="ECO:0000256" key="5">
    <source>
        <dbReference type="SAM" id="Coils"/>
    </source>
</evidence>
<proteinExistence type="predicted"/>
<dbReference type="GO" id="GO:0005524">
    <property type="term" value="F:ATP binding"/>
    <property type="evidence" value="ECO:0007669"/>
    <property type="project" value="UniProtKB-KW"/>
</dbReference>
<dbReference type="InterPro" id="IPR038718">
    <property type="entry name" value="SNF2-like_sf"/>
</dbReference>
<comment type="caution">
    <text evidence="8">The sequence shown here is derived from an EMBL/GenBank/DDBJ whole genome shotgun (WGS) entry which is preliminary data.</text>
</comment>
<dbReference type="PANTHER" id="PTHR45766:SF6">
    <property type="entry name" value="SWI_SNF-RELATED MATRIX-ASSOCIATED ACTIN-DEPENDENT REGULATOR OF CHROMATIN SUBFAMILY A-LIKE PROTEIN 1"/>
    <property type="match status" value="1"/>
</dbReference>
<gene>
    <name evidence="8" type="ORF">GGP83_002761</name>
</gene>
<dbReference type="InterPro" id="IPR027417">
    <property type="entry name" value="P-loop_NTPase"/>
</dbReference>
<dbReference type="PROSITE" id="PS51194">
    <property type="entry name" value="HELICASE_CTER"/>
    <property type="match status" value="1"/>
</dbReference>
<evidence type="ECO:0000256" key="4">
    <source>
        <dbReference type="ARBA" id="ARBA00022840"/>
    </source>
</evidence>
<dbReference type="InterPro" id="IPR057342">
    <property type="entry name" value="DEXDc_RapA"/>
</dbReference>
<dbReference type="SMART" id="SM00490">
    <property type="entry name" value="HELICc"/>
    <property type="match status" value="1"/>
</dbReference>
<evidence type="ECO:0000313" key="9">
    <source>
        <dbReference type="Proteomes" id="UP001155010"/>
    </source>
</evidence>
<evidence type="ECO:0000256" key="2">
    <source>
        <dbReference type="ARBA" id="ARBA00022801"/>
    </source>
</evidence>
<dbReference type="CDD" id="cd18011">
    <property type="entry name" value="DEXDc_RapA"/>
    <property type="match status" value="1"/>
</dbReference>
<keyword evidence="5" id="KW-0175">Coiled coil</keyword>
<dbReference type="Pfam" id="PF00271">
    <property type="entry name" value="Helicase_C"/>
    <property type="match status" value="1"/>
</dbReference>
<dbReference type="InterPro" id="IPR014001">
    <property type="entry name" value="Helicase_ATP-bd"/>
</dbReference>
<reference evidence="8" key="1">
    <citation type="submission" date="2022-08" db="EMBL/GenBank/DDBJ databases">
        <title>Genomic Encyclopedia of Type Strains, Phase V (KMG-V): Genome sequencing to study the core and pangenomes of soil and plant-associated prokaryotes.</title>
        <authorList>
            <person name="Whitman W."/>
        </authorList>
    </citation>
    <scope>NUCLEOTIDE SEQUENCE</scope>
    <source>
        <strain evidence="8">SP2017</strain>
    </source>
</reference>
<dbReference type="RefSeq" id="WP_259082282.1">
    <property type="nucleotide sequence ID" value="NZ_JANUBA010000007.1"/>
</dbReference>
<dbReference type="GO" id="GO:0016787">
    <property type="term" value="F:hydrolase activity"/>
    <property type="evidence" value="ECO:0007669"/>
    <property type="project" value="UniProtKB-KW"/>
</dbReference>
<dbReference type="Proteomes" id="UP001155010">
    <property type="component" value="Unassembled WGS sequence"/>
</dbReference>
<feature type="domain" description="Helicase C-terminal" evidence="7">
    <location>
        <begin position="423"/>
        <end position="591"/>
    </location>
</feature>
<dbReference type="EMBL" id="JANUBB010000012">
    <property type="protein sequence ID" value="MCS3952788.1"/>
    <property type="molecule type" value="Genomic_DNA"/>
</dbReference>
<dbReference type="Gene3D" id="3.40.50.300">
    <property type="entry name" value="P-loop containing nucleotide triphosphate hydrolases"/>
    <property type="match status" value="1"/>
</dbReference>
<organism evidence="8 9">
    <name type="scientific">Salinibacter ruber</name>
    <dbReference type="NCBI Taxonomy" id="146919"/>
    <lineage>
        <taxon>Bacteria</taxon>
        <taxon>Pseudomonadati</taxon>
        <taxon>Rhodothermota</taxon>
        <taxon>Rhodothermia</taxon>
        <taxon>Rhodothermales</taxon>
        <taxon>Salinibacteraceae</taxon>
        <taxon>Salinibacter</taxon>
    </lineage>
</organism>
<dbReference type="AlphaFoldDB" id="A0A9X2Z5G5"/>
<keyword evidence="2" id="KW-0378">Hydrolase</keyword>
<dbReference type="InterPro" id="IPR000330">
    <property type="entry name" value="SNF2_N"/>
</dbReference>